<dbReference type="PATRIC" id="fig|1423774.3.peg.1263"/>
<dbReference type="EMBL" id="AZFV01000022">
    <property type="protein sequence ID" value="KRM15500.1"/>
    <property type="molecule type" value="Genomic_DNA"/>
</dbReference>
<organism evidence="1 2">
    <name type="scientific">Companilactobacillus nantensis DSM 16982</name>
    <dbReference type="NCBI Taxonomy" id="1423774"/>
    <lineage>
        <taxon>Bacteria</taxon>
        <taxon>Bacillati</taxon>
        <taxon>Bacillota</taxon>
        <taxon>Bacilli</taxon>
        <taxon>Lactobacillales</taxon>
        <taxon>Lactobacillaceae</taxon>
        <taxon>Companilactobacillus</taxon>
    </lineage>
</organism>
<reference evidence="1 2" key="1">
    <citation type="journal article" date="2015" name="Genome Announc.">
        <title>Expanding the biotechnology potential of lactobacilli through comparative genomics of 213 strains and associated genera.</title>
        <authorList>
            <person name="Sun Z."/>
            <person name="Harris H.M."/>
            <person name="McCann A."/>
            <person name="Guo C."/>
            <person name="Argimon S."/>
            <person name="Zhang W."/>
            <person name="Yang X."/>
            <person name="Jeffery I.B."/>
            <person name="Cooney J.C."/>
            <person name="Kagawa T.F."/>
            <person name="Liu W."/>
            <person name="Song Y."/>
            <person name="Salvetti E."/>
            <person name="Wrobel A."/>
            <person name="Rasinkangas P."/>
            <person name="Parkhill J."/>
            <person name="Rea M.C."/>
            <person name="O'Sullivan O."/>
            <person name="Ritari J."/>
            <person name="Douillard F.P."/>
            <person name="Paul Ross R."/>
            <person name="Yang R."/>
            <person name="Briner A.E."/>
            <person name="Felis G.E."/>
            <person name="de Vos W.M."/>
            <person name="Barrangou R."/>
            <person name="Klaenhammer T.R."/>
            <person name="Caufield P.W."/>
            <person name="Cui Y."/>
            <person name="Zhang H."/>
            <person name="O'Toole P.W."/>
        </authorList>
    </citation>
    <scope>NUCLEOTIDE SEQUENCE [LARGE SCALE GENOMIC DNA]</scope>
    <source>
        <strain evidence="1 2">DSM 16982</strain>
    </source>
</reference>
<keyword evidence="2" id="KW-1185">Reference proteome</keyword>
<protein>
    <submittedName>
        <fullName evidence="1">Uncharacterized protein</fullName>
    </submittedName>
</protein>
<sequence length="66" mass="7431">MPFQTIVLLNDATDQGFIVFDTEAVEYMLTAKGSAWLENNGLNEFELGVPNINFIDENLYNSLKDS</sequence>
<evidence type="ECO:0000313" key="2">
    <source>
        <dbReference type="Proteomes" id="UP000051302"/>
    </source>
</evidence>
<evidence type="ECO:0000313" key="1">
    <source>
        <dbReference type="EMBL" id="KRM15500.1"/>
    </source>
</evidence>
<proteinExistence type="predicted"/>
<accession>A0A0R1WMN2</accession>
<dbReference type="Proteomes" id="UP000051302">
    <property type="component" value="Unassembled WGS sequence"/>
</dbReference>
<name>A0A0R1WMN2_9LACO</name>
<comment type="caution">
    <text evidence="1">The sequence shown here is derived from an EMBL/GenBank/DDBJ whole genome shotgun (WGS) entry which is preliminary data.</text>
</comment>
<dbReference type="STRING" id="1423774.FD31_GL001215"/>
<dbReference type="AlphaFoldDB" id="A0A0R1WMN2"/>
<gene>
    <name evidence="1" type="ORF">FD31_GL001215</name>
</gene>